<dbReference type="InterPro" id="IPR029069">
    <property type="entry name" value="HotDog_dom_sf"/>
</dbReference>
<evidence type="ECO:0000313" key="2">
    <source>
        <dbReference type="Proteomes" id="UP000010116"/>
    </source>
</evidence>
<sequence length="157" mass="18612">MNINLPYKVDPIFVTKDMCDLNGHMNVCFYHQIFEEYSNDFYSNELNFTNKYFESGFSTFTLEDNVRYLKEFLLDDLINIEYGLYSVNNKLLHMIGCLKDKDNNPSAFWETILGHIDMNIRKTADFKSDHLNHLINLSESHKSKMHIDLDIRLNIKK</sequence>
<organism evidence="1 2">
    <name type="scientific">SAR86 cluster bacterium SAR86B</name>
    <dbReference type="NCBI Taxonomy" id="1123867"/>
    <lineage>
        <taxon>Bacteria</taxon>
        <taxon>Pseudomonadati</taxon>
        <taxon>Pseudomonadota</taxon>
        <taxon>Gammaproteobacteria</taxon>
        <taxon>SAR86 cluster</taxon>
    </lineage>
</organism>
<protein>
    <submittedName>
        <fullName evidence="1">Thioesterase family protein</fullName>
    </submittedName>
</protein>
<dbReference type="SUPFAM" id="SSF54637">
    <property type="entry name" value="Thioesterase/thiol ester dehydrase-isomerase"/>
    <property type="match status" value="1"/>
</dbReference>
<name>J5KDC4_9GAMM</name>
<reference evidence="1 2" key="1">
    <citation type="journal article" date="2012" name="ISME J.">
        <title>Genomic insights to SAR86, an abundant and uncultivated marine bacterial lineage.</title>
        <authorList>
            <person name="Dupont C.L."/>
            <person name="Rusch D.B."/>
            <person name="Yooseph S."/>
            <person name="Lombardo M.J."/>
            <person name="Richter R.A."/>
            <person name="Valas R."/>
            <person name="Novotny M."/>
            <person name="Yee-Greenbaum J."/>
            <person name="Selengut J.D."/>
            <person name="Haft D.H."/>
            <person name="Halpern A.L."/>
            <person name="Lasken R.S."/>
            <person name="Nealson K."/>
            <person name="Friedman R."/>
            <person name="Venter J.C."/>
        </authorList>
    </citation>
    <scope>NUCLEOTIDE SEQUENCE [LARGE SCALE GENOMIC DNA]</scope>
</reference>
<dbReference type="AlphaFoldDB" id="J5KDC4"/>
<dbReference type="Pfam" id="PF13279">
    <property type="entry name" value="4HBT_2"/>
    <property type="match status" value="1"/>
</dbReference>
<accession>J5KDC4</accession>
<dbReference type="Proteomes" id="UP000010116">
    <property type="component" value="Unassembled WGS sequence"/>
</dbReference>
<dbReference type="EMBL" id="JH611185">
    <property type="protein sequence ID" value="EJP72983.1"/>
    <property type="molecule type" value="Genomic_DNA"/>
</dbReference>
<proteinExistence type="predicted"/>
<dbReference type="HOGENOM" id="CLU_101141_6_0_6"/>
<dbReference type="Gene3D" id="3.10.129.10">
    <property type="entry name" value="Hotdog Thioesterase"/>
    <property type="match status" value="1"/>
</dbReference>
<gene>
    <name evidence="1" type="ORF">NT02SARS_0854</name>
</gene>
<evidence type="ECO:0000313" key="1">
    <source>
        <dbReference type="EMBL" id="EJP72983.1"/>
    </source>
</evidence>